<organism evidence="1">
    <name type="scientific">Thermodesulfovibrio autotrophicus</name>
    <dbReference type="NCBI Taxonomy" id="3118333"/>
    <lineage>
        <taxon>Bacteria</taxon>
        <taxon>Pseudomonadati</taxon>
        <taxon>Nitrospirota</taxon>
        <taxon>Thermodesulfovibrionia</taxon>
        <taxon>Thermodesulfovibrionales</taxon>
        <taxon>Thermodesulfovibrionaceae</taxon>
        <taxon>Thermodesulfovibrio</taxon>
    </lineage>
</organism>
<dbReference type="EMBL" id="CP144373">
    <property type="protein sequence ID" value="XCH46259.1"/>
    <property type="molecule type" value="Genomic_DNA"/>
</dbReference>
<dbReference type="NCBIfam" id="TIGR00725">
    <property type="entry name" value="TIGR00725 family protein"/>
    <property type="match status" value="1"/>
</dbReference>
<dbReference type="GO" id="GO:0005829">
    <property type="term" value="C:cytosol"/>
    <property type="evidence" value="ECO:0007669"/>
    <property type="project" value="TreeGrafter"/>
</dbReference>
<dbReference type="Pfam" id="PF18306">
    <property type="entry name" value="LDcluster4"/>
    <property type="match status" value="1"/>
</dbReference>
<evidence type="ECO:0000313" key="1">
    <source>
        <dbReference type="EMBL" id="XCH46259.1"/>
    </source>
</evidence>
<dbReference type="Gene3D" id="3.40.50.450">
    <property type="match status" value="1"/>
</dbReference>
<dbReference type="SUPFAM" id="SSF102405">
    <property type="entry name" value="MCP/YpsA-like"/>
    <property type="match status" value="1"/>
</dbReference>
<proteinExistence type="predicted"/>
<protein>
    <submittedName>
        <fullName evidence="1">TIGR00725 family protein</fullName>
    </submittedName>
</protein>
<name>A0AAU8GV43_9BACT</name>
<dbReference type="KEGG" id="taut:V4D30_07910"/>
<dbReference type="PANTHER" id="PTHR43393:SF3">
    <property type="entry name" value="LYSINE DECARBOXYLASE-LIKE PROTEIN"/>
    <property type="match status" value="1"/>
</dbReference>
<sequence>MKTAGIIGAGKADKELLELAEEVGRLLAKEGITVITGGLGGVMEAASRGAFLEGGITVGILPTLKKEDANPYVKIPIPTGMGEMRNALIVRASDLLIAIGGEYGTLSEIALALKTGKKVIGLKTWNIPGIIECHSAEEAVRLATSLIKGK</sequence>
<dbReference type="InterPro" id="IPR052341">
    <property type="entry name" value="LOG_family_nucleotidases"/>
</dbReference>
<gene>
    <name evidence="1" type="ORF">V4D30_07910</name>
</gene>
<dbReference type="InterPro" id="IPR041164">
    <property type="entry name" value="LDcluster4"/>
</dbReference>
<dbReference type="RefSeq" id="WP_353683798.1">
    <property type="nucleotide sequence ID" value="NZ_CP144373.1"/>
</dbReference>
<dbReference type="PANTHER" id="PTHR43393">
    <property type="entry name" value="CYTOKININ RIBOSIDE 5'-MONOPHOSPHATE PHOSPHORIBOHYDROLASE"/>
    <property type="match status" value="1"/>
</dbReference>
<dbReference type="InterPro" id="IPR005268">
    <property type="entry name" value="CHP00725"/>
</dbReference>
<reference evidence="1" key="1">
    <citation type="submission" date="2024-01" db="EMBL/GenBank/DDBJ databases">
        <title>The first autotrophic representatives of the genus Thermodesulfovibrio.</title>
        <authorList>
            <person name="Maltseva A.I."/>
            <person name="Elcheninov A.G."/>
            <person name="Kublanov I.V."/>
            <person name="Lebedinsky A.V."/>
            <person name="Frolov E.N."/>
        </authorList>
    </citation>
    <scope>NUCLEOTIDE SEQUENCE</scope>
    <source>
        <strain evidence="1">3907-1M</strain>
    </source>
</reference>
<accession>A0AAU8GV43</accession>
<dbReference type="AlphaFoldDB" id="A0AAU8GV43"/>